<name>A0ABQ7H538_DUNSA</name>
<dbReference type="Proteomes" id="UP000815325">
    <property type="component" value="Unassembled WGS sequence"/>
</dbReference>
<dbReference type="EMBL" id="MU069471">
    <property type="protein sequence ID" value="KAF5841970.1"/>
    <property type="molecule type" value="Genomic_DNA"/>
</dbReference>
<comment type="caution">
    <text evidence="2">The sequence shown here is derived from an EMBL/GenBank/DDBJ whole genome shotgun (WGS) entry which is preliminary data.</text>
</comment>
<evidence type="ECO:0000313" key="3">
    <source>
        <dbReference type="Proteomes" id="UP000815325"/>
    </source>
</evidence>
<gene>
    <name evidence="2" type="ORF">DUNSADRAFT_9851</name>
</gene>
<evidence type="ECO:0000256" key="1">
    <source>
        <dbReference type="SAM" id="MobiDB-lite"/>
    </source>
</evidence>
<keyword evidence="3" id="KW-1185">Reference proteome</keyword>
<feature type="compositionally biased region" description="Low complexity" evidence="1">
    <location>
        <begin position="15"/>
        <end position="27"/>
    </location>
</feature>
<proteinExistence type="predicted"/>
<accession>A0ABQ7H538</accession>
<feature type="non-terminal residue" evidence="2">
    <location>
        <position position="1"/>
    </location>
</feature>
<feature type="compositionally biased region" description="Low complexity" evidence="1">
    <location>
        <begin position="73"/>
        <end position="99"/>
    </location>
</feature>
<protein>
    <submittedName>
        <fullName evidence="2">Uncharacterized protein</fullName>
    </submittedName>
</protein>
<feature type="region of interest" description="Disordered" evidence="1">
    <location>
        <begin position="59"/>
        <end position="125"/>
    </location>
</feature>
<organism evidence="2 3">
    <name type="scientific">Dunaliella salina</name>
    <name type="common">Green alga</name>
    <name type="synonym">Protococcus salinus</name>
    <dbReference type="NCBI Taxonomy" id="3046"/>
    <lineage>
        <taxon>Eukaryota</taxon>
        <taxon>Viridiplantae</taxon>
        <taxon>Chlorophyta</taxon>
        <taxon>core chlorophytes</taxon>
        <taxon>Chlorophyceae</taxon>
        <taxon>CS clade</taxon>
        <taxon>Chlamydomonadales</taxon>
        <taxon>Dunaliellaceae</taxon>
        <taxon>Dunaliella</taxon>
    </lineage>
</organism>
<evidence type="ECO:0000313" key="2">
    <source>
        <dbReference type="EMBL" id="KAF5841970.1"/>
    </source>
</evidence>
<sequence length="212" mass="22017">PTSVPTQPLPPSIPLLPSSLPPQLTSPDPSPWALACDQDQATRAGWRAAAGLASAALKRPSVGGSTEVATHRSTISSTTTSPQSLAVAAPAASAHPRLLVHSRAGPSGQVNQAGAECGTHASLPPLPPLLAARLADHLRRKERRQLHPQARSRSPPSSMTSSVADSCESRPVRGPQQPVSSKAHAVRPARWRERVQLQAPQAACGGSSDESL</sequence>
<feature type="region of interest" description="Disordered" evidence="1">
    <location>
        <begin position="1"/>
        <end position="32"/>
    </location>
</feature>
<feature type="compositionally biased region" description="Polar residues" evidence="1">
    <location>
        <begin position="63"/>
        <end position="72"/>
    </location>
</feature>
<reference evidence="2" key="1">
    <citation type="submission" date="2017-08" db="EMBL/GenBank/DDBJ databases">
        <authorList>
            <person name="Polle J.E."/>
            <person name="Barry K."/>
            <person name="Cushman J."/>
            <person name="Schmutz J."/>
            <person name="Tran D."/>
            <person name="Hathwaick L.T."/>
            <person name="Yim W.C."/>
            <person name="Jenkins J."/>
            <person name="Mckie-Krisberg Z.M."/>
            <person name="Prochnik S."/>
            <person name="Lindquist E."/>
            <person name="Dockter R.B."/>
            <person name="Adam C."/>
            <person name="Molina H."/>
            <person name="Bunkerborg J."/>
            <person name="Jin E."/>
            <person name="Buchheim M."/>
            <person name="Magnuson J."/>
        </authorList>
    </citation>
    <scope>NUCLEOTIDE SEQUENCE</scope>
    <source>
        <strain evidence="2">CCAP 19/18</strain>
    </source>
</reference>
<feature type="compositionally biased region" description="Low complexity" evidence="1">
    <location>
        <begin position="151"/>
        <end position="162"/>
    </location>
</feature>
<feature type="region of interest" description="Disordered" evidence="1">
    <location>
        <begin position="143"/>
        <end position="212"/>
    </location>
</feature>